<dbReference type="InterPro" id="IPR005901">
    <property type="entry name" value="GLPGLI"/>
</dbReference>
<gene>
    <name evidence="2" type="ORF">RA0C_2094</name>
</gene>
<evidence type="ECO:0000313" key="3">
    <source>
        <dbReference type="Proteomes" id="UP000010093"/>
    </source>
</evidence>
<protein>
    <recommendedName>
        <fullName evidence="4">GLPGLI family protein</fullName>
    </recommendedName>
</protein>
<name>H8M9E3_RIEAD</name>
<keyword evidence="1" id="KW-0472">Membrane</keyword>
<keyword evidence="1" id="KW-0812">Transmembrane</keyword>
<dbReference type="Proteomes" id="UP000010093">
    <property type="component" value="Chromosome"/>
</dbReference>
<dbReference type="PATRIC" id="fig|693978.17.peg.2077"/>
<feature type="transmembrane region" description="Helical" evidence="1">
    <location>
        <begin position="15"/>
        <end position="35"/>
    </location>
</feature>
<sequence>MFDVKYFFLLLTKKYLIMKQFILSTICLFMMNWVLGQNQRFTYEYKFAVDSTKKDSLISEIMNLDVYKEKSVFYSKIKQENDSIINQEIKKQSQISSGNINLSHLKNMKRAKVKDWILKTYPNYEVELYTKIGFDDYAVRDERKMQWKIVPEHETFKNWKVQKATTEFAGRKWTAWFTTDIPIPDGPYKFHGLPGLIVKMEDHQKMFSFELIGSQKINNTQEVNLTDKLINLVKIDRKQFKKAFQENRSDPAKSFRMMGSNVVLKASINGKEVSQSELIKKMEKSAKEKMKRENSFIEQDWIE</sequence>
<reference evidence="2 3" key="1">
    <citation type="journal article" date="2012" name="J. Bacteriol.">
        <title>Complete genome sequence of Riemerella anatipestifer reference strain.</title>
        <authorList>
            <person name="Wang X."/>
            <person name="Zhu D."/>
            <person name="Wang M."/>
            <person name="Cheng A."/>
            <person name="Jia R."/>
            <person name="Zhou Y."/>
            <person name="Chen Z."/>
            <person name="Luo Q."/>
            <person name="Liu F."/>
            <person name="Wang Y."/>
            <person name="Chen X.Y."/>
        </authorList>
    </citation>
    <scope>NUCLEOTIDE SEQUENCE [LARGE SCALE GENOMIC DNA]</scope>
    <source>
        <strain evidence="3">DSM 15868</strain>
    </source>
</reference>
<keyword evidence="1" id="KW-1133">Transmembrane helix</keyword>
<dbReference type="NCBIfam" id="TIGR01200">
    <property type="entry name" value="GLPGLI"/>
    <property type="match status" value="1"/>
</dbReference>
<evidence type="ECO:0000313" key="2">
    <source>
        <dbReference type="EMBL" id="AFD56964.1"/>
    </source>
</evidence>
<dbReference type="AlphaFoldDB" id="H8M9E3"/>
<dbReference type="EMBL" id="CP003388">
    <property type="protein sequence ID" value="AFD56964.1"/>
    <property type="molecule type" value="Genomic_DNA"/>
</dbReference>
<dbReference type="KEGG" id="rai:RA0C_2094"/>
<dbReference type="HOGENOM" id="CLU_066214_0_1_10"/>
<organism evidence="2 3">
    <name type="scientific">Riemerella anatipestifer (strain ATCC 11845 / DSM 15868 / JCM 9532 / NCTC 11014)</name>
    <dbReference type="NCBI Taxonomy" id="693978"/>
    <lineage>
        <taxon>Bacteria</taxon>
        <taxon>Pseudomonadati</taxon>
        <taxon>Bacteroidota</taxon>
        <taxon>Flavobacteriia</taxon>
        <taxon>Flavobacteriales</taxon>
        <taxon>Weeksellaceae</taxon>
        <taxon>Riemerella</taxon>
    </lineage>
</organism>
<evidence type="ECO:0000256" key="1">
    <source>
        <dbReference type="SAM" id="Phobius"/>
    </source>
</evidence>
<evidence type="ECO:0008006" key="4">
    <source>
        <dbReference type="Google" id="ProtNLM"/>
    </source>
</evidence>
<accession>H8M9E3</accession>
<proteinExistence type="predicted"/>
<dbReference type="Pfam" id="PF09697">
    <property type="entry name" value="Porph_ging"/>
    <property type="match status" value="1"/>
</dbReference>